<proteinExistence type="predicted"/>
<evidence type="ECO:0000313" key="4">
    <source>
        <dbReference type="Proteomes" id="UP000239757"/>
    </source>
</evidence>
<reference evidence="3 4" key="1">
    <citation type="submission" date="2015-01" db="EMBL/GenBank/DDBJ databases">
        <title>Genome of allotetraploid Gossypium barbadense reveals genomic plasticity and fiber elongation in cotton evolution.</title>
        <authorList>
            <person name="Chen X."/>
            <person name="Liu X."/>
            <person name="Zhao B."/>
            <person name="Zheng H."/>
            <person name="Hu Y."/>
            <person name="Lu G."/>
            <person name="Yang C."/>
            <person name="Chen J."/>
            <person name="Shan C."/>
            <person name="Zhang L."/>
            <person name="Zhou Y."/>
            <person name="Wang L."/>
            <person name="Guo W."/>
            <person name="Bai Y."/>
            <person name="Ruan J."/>
            <person name="Shangguan X."/>
            <person name="Mao Y."/>
            <person name="Jiang J."/>
            <person name="Zhu Y."/>
            <person name="Lei J."/>
            <person name="Kang H."/>
            <person name="Chen S."/>
            <person name="He X."/>
            <person name="Wang R."/>
            <person name="Wang Y."/>
            <person name="Chen J."/>
            <person name="Wang L."/>
            <person name="Yu S."/>
            <person name="Wang B."/>
            <person name="Wei J."/>
            <person name="Song S."/>
            <person name="Lu X."/>
            <person name="Gao Z."/>
            <person name="Gu W."/>
            <person name="Deng X."/>
            <person name="Ma D."/>
            <person name="Wang S."/>
            <person name="Liang W."/>
            <person name="Fang L."/>
            <person name="Cai C."/>
            <person name="Zhu X."/>
            <person name="Zhou B."/>
            <person name="Zhang Y."/>
            <person name="Chen Z."/>
            <person name="Xu S."/>
            <person name="Zhu R."/>
            <person name="Wang S."/>
            <person name="Zhang T."/>
            <person name="Zhao G."/>
        </authorList>
    </citation>
    <scope>NUCLEOTIDE SEQUENCE [LARGE SCALE GENOMIC DNA]</scope>
    <source>
        <strain evidence="4">cv. Xinhai21</strain>
        <tissue evidence="3">Leaf</tissue>
    </source>
</reference>
<keyword evidence="1" id="KW-0732">Signal</keyword>
<dbReference type="PANTHER" id="PTHR31286">
    <property type="entry name" value="GLYCINE-RICH CELL WALL STRUCTURAL PROTEIN 1.8-LIKE"/>
    <property type="match status" value="1"/>
</dbReference>
<dbReference type="PANTHER" id="PTHR31286:SF99">
    <property type="entry name" value="DUF4283 DOMAIN-CONTAINING PROTEIN"/>
    <property type="match status" value="1"/>
</dbReference>
<sequence length="299" mass="34042">MSEMLLVTNFVIGVTLVGSNAGIGRATKKVRWQPNLLPDIDDPTVDENGKKLLEAIMAKVSYKNTRVGFSTTSDSSQKVEDFELQKGDVTTKMVDRLHSLKRTIIVNLLGRKIAFNALLNEVTMLWNSEHLFQLMDLENDYYLASFNDEEDHNNVLTNGPWVIFGQYLIVRPRSPTFSTSQNEVDTQVVWVRLPGLPEGYYSNYILRAIGQAIGPVLKIDENTYSAKRGRFARMTICVDLRKPPLSKVRIDGRVFDSCPKNRPSPPMNDIAHSSLILEIHDLQRRVEDQNYGLWMLVKR</sequence>
<evidence type="ECO:0000313" key="3">
    <source>
        <dbReference type="EMBL" id="PPR80771.1"/>
    </source>
</evidence>
<feature type="domain" description="DUF4283" evidence="2">
    <location>
        <begin position="99"/>
        <end position="180"/>
    </location>
</feature>
<organism evidence="3 4">
    <name type="scientific">Gossypium barbadense</name>
    <name type="common">Sea Island cotton</name>
    <name type="synonym">Hibiscus barbadensis</name>
    <dbReference type="NCBI Taxonomy" id="3634"/>
    <lineage>
        <taxon>Eukaryota</taxon>
        <taxon>Viridiplantae</taxon>
        <taxon>Streptophyta</taxon>
        <taxon>Embryophyta</taxon>
        <taxon>Tracheophyta</taxon>
        <taxon>Spermatophyta</taxon>
        <taxon>Magnoliopsida</taxon>
        <taxon>eudicotyledons</taxon>
        <taxon>Gunneridae</taxon>
        <taxon>Pentapetalae</taxon>
        <taxon>rosids</taxon>
        <taxon>malvids</taxon>
        <taxon>Malvales</taxon>
        <taxon>Malvaceae</taxon>
        <taxon>Malvoideae</taxon>
        <taxon>Gossypium</taxon>
    </lineage>
</organism>
<dbReference type="AlphaFoldDB" id="A0A2P5VPJ4"/>
<dbReference type="OrthoDB" id="1001881at2759"/>
<dbReference type="InterPro" id="IPR040256">
    <property type="entry name" value="At4g02000-like"/>
</dbReference>
<name>A0A2P5VPJ4_GOSBA</name>
<dbReference type="InterPro" id="IPR025558">
    <property type="entry name" value="DUF4283"/>
</dbReference>
<protein>
    <recommendedName>
        <fullName evidence="2">DUF4283 domain-containing protein</fullName>
    </recommendedName>
</protein>
<evidence type="ECO:0000259" key="2">
    <source>
        <dbReference type="Pfam" id="PF14111"/>
    </source>
</evidence>
<evidence type="ECO:0000256" key="1">
    <source>
        <dbReference type="SAM" id="SignalP"/>
    </source>
</evidence>
<dbReference type="Proteomes" id="UP000239757">
    <property type="component" value="Unassembled WGS sequence"/>
</dbReference>
<dbReference type="EMBL" id="KZ671668">
    <property type="protein sequence ID" value="PPR80771.1"/>
    <property type="molecule type" value="Genomic_DNA"/>
</dbReference>
<accession>A0A2P5VPJ4</accession>
<feature type="chain" id="PRO_5015133809" description="DUF4283 domain-containing protein" evidence="1">
    <location>
        <begin position="22"/>
        <end position="299"/>
    </location>
</feature>
<gene>
    <name evidence="3" type="ORF">GOBAR_AA39944</name>
</gene>
<dbReference type="Pfam" id="PF14111">
    <property type="entry name" value="DUF4283"/>
    <property type="match status" value="1"/>
</dbReference>
<feature type="signal peptide" evidence="1">
    <location>
        <begin position="1"/>
        <end position="21"/>
    </location>
</feature>